<dbReference type="HAMAP" id="MF_01148">
    <property type="entry name" value="Lnt"/>
    <property type="match status" value="1"/>
</dbReference>
<dbReference type="PANTHER" id="PTHR38686:SF1">
    <property type="entry name" value="APOLIPOPROTEIN N-ACYLTRANSFERASE"/>
    <property type="match status" value="1"/>
</dbReference>
<evidence type="ECO:0000313" key="11">
    <source>
        <dbReference type="Proteomes" id="UP000249324"/>
    </source>
</evidence>
<organism evidence="10 11">
    <name type="scientific">Thermocrispum agreste</name>
    <dbReference type="NCBI Taxonomy" id="37925"/>
    <lineage>
        <taxon>Bacteria</taxon>
        <taxon>Bacillati</taxon>
        <taxon>Actinomycetota</taxon>
        <taxon>Actinomycetes</taxon>
        <taxon>Pseudonocardiales</taxon>
        <taxon>Pseudonocardiaceae</taxon>
        <taxon>Thermocrispum</taxon>
    </lineage>
</organism>
<dbReference type="InterPro" id="IPR004563">
    <property type="entry name" value="Apolipo_AcylTrfase"/>
</dbReference>
<evidence type="ECO:0000256" key="3">
    <source>
        <dbReference type="ARBA" id="ARBA00022679"/>
    </source>
</evidence>
<evidence type="ECO:0000256" key="4">
    <source>
        <dbReference type="ARBA" id="ARBA00022692"/>
    </source>
</evidence>
<dbReference type="AlphaFoldDB" id="A0ABD6FHJ0"/>
<feature type="domain" description="CN hydrolase" evidence="9">
    <location>
        <begin position="233"/>
        <end position="480"/>
    </location>
</feature>
<feature type="transmembrane region" description="Helical" evidence="8">
    <location>
        <begin position="201"/>
        <end position="221"/>
    </location>
</feature>
<dbReference type="Proteomes" id="UP000249324">
    <property type="component" value="Unassembled WGS sequence"/>
</dbReference>
<dbReference type="InterPro" id="IPR003010">
    <property type="entry name" value="C-N_Hydrolase"/>
</dbReference>
<keyword evidence="7 8" id="KW-0012">Acyltransferase</keyword>
<dbReference type="Gene3D" id="3.60.110.10">
    <property type="entry name" value="Carbon-nitrogen hydrolase"/>
    <property type="match status" value="1"/>
</dbReference>
<keyword evidence="2 8" id="KW-1003">Cell membrane</keyword>
<dbReference type="NCBIfam" id="TIGR00546">
    <property type="entry name" value="lnt"/>
    <property type="match status" value="1"/>
</dbReference>
<evidence type="ECO:0000259" key="9">
    <source>
        <dbReference type="PROSITE" id="PS50263"/>
    </source>
</evidence>
<evidence type="ECO:0000313" key="10">
    <source>
        <dbReference type="EMBL" id="MFO7193328.1"/>
    </source>
</evidence>
<dbReference type="GO" id="GO:0042158">
    <property type="term" value="P:lipoprotein biosynthetic process"/>
    <property type="evidence" value="ECO:0007669"/>
    <property type="project" value="UniProtKB-UniRule"/>
</dbReference>
<comment type="function">
    <text evidence="8">Catalyzes the phospholipid dependent N-acylation of the N-terminal cysteine of apolipoprotein, the last step in lipoprotein maturation.</text>
</comment>
<proteinExistence type="inferred from homology"/>
<dbReference type="SUPFAM" id="SSF56317">
    <property type="entry name" value="Carbon-nitrogen hydrolase"/>
    <property type="match status" value="1"/>
</dbReference>
<comment type="pathway">
    <text evidence="8">Protein modification; lipoprotein biosynthesis (N-acyl transfer).</text>
</comment>
<comment type="similarity">
    <text evidence="8">Belongs to the CN hydrolase family. Apolipoprotein N-acyltransferase subfamily.</text>
</comment>
<dbReference type="InterPro" id="IPR036526">
    <property type="entry name" value="C-N_Hydrolase_sf"/>
</dbReference>
<reference evidence="10 11" key="1">
    <citation type="journal article" date="2021" name="BMC Genomics">
        <title>Genome-resolved metagenome and metatranscriptome analyses of thermophilic composting reveal key bacterial players and their metabolic interactions.</title>
        <authorList>
            <person name="Braga L.P.P."/>
            <person name="Pereira R.V."/>
            <person name="Martins L.F."/>
            <person name="Moura L.M.S."/>
            <person name="Sanchez F.B."/>
            <person name="Patane J.S.L."/>
            <person name="da Silva A.M."/>
            <person name="Setubal J.C."/>
        </authorList>
    </citation>
    <scope>NUCLEOTIDE SEQUENCE [LARGE SCALE GENOMIC DNA]</scope>
    <source>
        <strain evidence="10">ZC4RG45</strain>
    </source>
</reference>
<comment type="subcellular location">
    <subcellularLocation>
        <location evidence="1 8">Cell membrane</location>
        <topology evidence="1 8">Multi-pass membrane protein</topology>
    </subcellularLocation>
</comment>
<evidence type="ECO:0000256" key="1">
    <source>
        <dbReference type="ARBA" id="ARBA00004651"/>
    </source>
</evidence>
<protein>
    <recommendedName>
        <fullName evidence="8">Apolipoprotein N-acyltransferase</fullName>
        <shortName evidence="8">ALP N-acyltransferase</shortName>
        <ecNumber evidence="8">2.3.1.269</ecNumber>
    </recommendedName>
</protein>
<feature type="transmembrane region" description="Helical" evidence="8">
    <location>
        <begin position="169"/>
        <end position="194"/>
    </location>
</feature>
<keyword evidence="6 8" id="KW-0472">Membrane</keyword>
<accession>A0ABD6FHJ0</accession>
<evidence type="ECO:0000256" key="8">
    <source>
        <dbReference type="HAMAP-Rule" id="MF_01148"/>
    </source>
</evidence>
<dbReference type="CDD" id="cd07571">
    <property type="entry name" value="ALP_N-acyl_transferase"/>
    <property type="match status" value="1"/>
</dbReference>
<dbReference type="PROSITE" id="PS50263">
    <property type="entry name" value="CN_HYDROLASE"/>
    <property type="match status" value="1"/>
</dbReference>
<dbReference type="EC" id="2.3.1.269" evidence="8"/>
<dbReference type="EMBL" id="QGUI02000196">
    <property type="protein sequence ID" value="MFO7193328.1"/>
    <property type="molecule type" value="Genomic_DNA"/>
</dbReference>
<dbReference type="Pfam" id="PF00795">
    <property type="entry name" value="CN_hydrolase"/>
    <property type="match status" value="1"/>
</dbReference>
<feature type="transmembrane region" description="Helical" evidence="8">
    <location>
        <begin position="20"/>
        <end position="41"/>
    </location>
</feature>
<evidence type="ECO:0000256" key="2">
    <source>
        <dbReference type="ARBA" id="ARBA00022475"/>
    </source>
</evidence>
<evidence type="ECO:0000256" key="5">
    <source>
        <dbReference type="ARBA" id="ARBA00022989"/>
    </source>
</evidence>
<feature type="transmembrane region" description="Helical" evidence="8">
    <location>
        <begin position="497"/>
        <end position="517"/>
    </location>
</feature>
<dbReference type="Pfam" id="PF20154">
    <property type="entry name" value="LNT_N"/>
    <property type="match status" value="1"/>
</dbReference>
<dbReference type="PANTHER" id="PTHR38686">
    <property type="entry name" value="APOLIPOPROTEIN N-ACYLTRANSFERASE"/>
    <property type="match status" value="1"/>
</dbReference>
<dbReference type="GO" id="GO:0016410">
    <property type="term" value="F:N-acyltransferase activity"/>
    <property type="evidence" value="ECO:0007669"/>
    <property type="project" value="UniProtKB-UniRule"/>
</dbReference>
<keyword evidence="5 8" id="KW-1133">Transmembrane helix</keyword>
<gene>
    <name evidence="8 10" type="primary">lnt</name>
    <name evidence="10" type="ORF">DIU77_013885</name>
</gene>
<comment type="catalytic activity">
    <reaction evidence="8">
        <text>N-terminal S-1,2-diacyl-sn-glyceryl-L-cysteinyl-[lipoprotein] + a glycerophospholipid = N-acyl-S-1,2-diacyl-sn-glyceryl-L-cysteinyl-[lipoprotein] + a 2-acyl-sn-glycero-3-phospholipid + H(+)</text>
        <dbReference type="Rhea" id="RHEA:48228"/>
        <dbReference type="Rhea" id="RHEA-COMP:14681"/>
        <dbReference type="Rhea" id="RHEA-COMP:14684"/>
        <dbReference type="ChEBI" id="CHEBI:15378"/>
        <dbReference type="ChEBI" id="CHEBI:136912"/>
        <dbReference type="ChEBI" id="CHEBI:140656"/>
        <dbReference type="ChEBI" id="CHEBI:140657"/>
        <dbReference type="ChEBI" id="CHEBI:140660"/>
        <dbReference type="EC" id="2.3.1.269"/>
    </reaction>
</comment>
<name>A0ABD6FHJ0_9PSEU</name>
<sequence>MTASEDVDVAGRVQRSWRGVLTGVPGRMALAVASGVVLQLSFPPRELWFLAPVAFAGLGVVLYGRRFRAGFGYGLLFAVTFFLWHLVWIEDFLGADFGSAPWLALSFVEGLYVALACACATVVQRLPAAPVWMAALWVGQETLRSSFPLNGFPWGRVAFGHPSGAFTSLASIGGAPLVSFAVTLCGFGLARVLLRIGRREVRVIPAVACAVVPVLAGLAVWPTVGVEPTRGEVTVAVVQGNAPDIGLGLLGARDRIRANHLATSERLAGEIAAGGIPEPDLVVWPETATDLGNQDPELDRLVDRFDAPTLIGALYTRPDGLSENSVFVWEPGRGAGSHYVKQELVPFAEYVPWRPVAAWFTPFLDRTRDMRWGTEPGVLTPGGIRVGLQICYEVAYDYVGRQTVERGAQLLVVPTNNAWYGPGEMTYQQLAMSRLRAVEHGRATVVAATSGVSAIVRPDGSVVRSSGLFTSEILVGTLPLRDTTTVASVVGPWPERVIVAAGVAALAMAAVSVGWRIRDRRRAA</sequence>
<dbReference type="InterPro" id="IPR045378">
    <property type="entry name" value="LNT_N"/>
</dbReference>
<evidence type="ECO:0000256" key="6">
    <source>
        <dbReference type="ARBA" id="ARBA00023136"/>
    </source>
</evidence>
<feature type="transmembrane region" description="Helical" evidence="8">
    <location>
        <begin position="47"/>
        <end position="64"/>
    </location>
</feature>
<dbReference type="GO" id="GO:0005886">
    <property type="term" value="C:plasma membrane"/>
    <property type="evidence" value="ECO:0007669"/>
    <property type="project" value="UniProtKB-SubCell"/>
</dbReference>
<keyword evidence="4 8" id="KW-0812">Transmembrane</keyword>
<feature type="transmembrane region" description="Helical" evidence="8">
    <location>
        <begin position="71"/>
        <end position="89"/>
    </location>
</feature>
<evidence type="ECO:0000256" key="7">
    <source>
        <dbReference type="ARBA" id="ARBA00023315"/>
    </source>
</evidence>
<comment type="caution">
    <text evidence="10">The sequence shown here is derived from an EMBL/GenBank/DDBJ whole genome shotgun (WGS) entry which is preliminary data.</text>
</comment>
<keyword evidence="3 8" id="KW-0808">Transferase</keyword>